<evidence type="ECO:0000256" key="6">
    <source>
        <dbReference type="ARBA" id="ARBA00023002"/>
    </source>
</evidence>
<comment type="cofactor">
    <cofactor evidence="1">
        <name>FMN</name>
        <dbReference type="ChEBI" id="CHEBI:58210"/>
    </cofactor>
</comment>
<keyword evidence="10" id="KW-1185">Reference proteome</keyword>
<keyword evidence="7" id="KW-0520">NAD</keyword>
<comment type="similarity">
    <text evidence="2">Belongs to the nitroreductase family.</text>
</comment>
<evidence type="ECO:0000259" key="8">
    <source>
        <dbReference type="Pfam" id="PF00881"/>
    </source>
</evidence>
<dbReference type="SUPFAM" id="SSF55469">
    <property type="entry name" value="FMN-dependent nitroreductase-like"/>
    <property type="match status" value="2"/>
</dbReference>
<dbReference type="InterPro" id="IPR052530">
    <property type="entry name" value="NAD(P)H_nitroreductase"/>
</dbReference>
<reference evidence="10" key="1">
    <citation type="journal article" date="2019" name="Int. J. Syst. Evol. Microbiol.">
        <title>The Global Catalogue of Microorganisms (GCM) 10K type strain sequencing project: providing services to taxonomists for standard genome sequencing and annotation.</title>
        <authorList>
            <consortium name="The Broad Institute Genomics Platform"/>
            <consortium name="The Broad Institute Genome Sequencing Center for Infectious Disease"/>
            <person name="Wu L."/>
            <person name="Ma J."/>
        </authorList>
    </citation>
    <scope>NUCLEOTIDE SEQUENCE [LARGE SCALE GENOMIC DNA]</scope>
    <source>
        <strain evidence="10">CCUG 49571</strain>
    </source>
</reference>
<feature type="domain" description="Nitroreductase" evidence="8">
    <location>
        <begin position="7"/>
        <end position="166"/>
    </location>
</feature>
<evidence type="ECO:0000256" key="3">
    <source>
        <dbReference type="ARBA" id="ARBA00022630"/>
    </source>
</evidence>
<protein>
    <submittedName>
        <fullName evidence="9">Nitroreductase family protein</fullName>
    </submittedName>
</protein>
<proteinExistence type="inferred from homology"/>
<comment type="caution">
    <text evidence="9">The sequence shown here is derived from an EMBL/GenBank/DDBJ whole genome shotgun (WGS) entry which is preliminary data.</text>
</comment>
<sequence length="343" mass="39050">MNTSATIRERRTIRKFKSTPVPQEQIISLLHEAAGLYETEGNPSWRCIYYNSLESRQRLAGSMLAKIKESRFGKFIPDKMTDFYSKQATEIPAHLVFITESANTRQQSDENYSAVCSIMQNFQLLGWEQGLGMLWYTDPLIMSETFFKEIGLQNGERFAGILSIGYFDKVPRARKRTPAEQKWTMIGGDDHPHPHTNAGMLPYSPQTILGMLNEAVYAPNDGMREPWRFVYVTGGEAAGKLRSLQGSSSTAFLLIVSKEESDLHKQDEDYAAVCCLIQNFQLLAKTNLWHVYRTLPEWTYNREKCTPFGIRPQERVVAVLEFGTDILRPSSASTPLTLNITQR</sequence>
<keyword evidence="4" id="KW-0288">FMN</keyword>
<accession>A0ABV9FJZ4</accession>
<evidence type="ECO:0000256" key="1">
    <source>
        <dbReference type="ARBA" id="ARBA00001917"/>
    </source>
</evidence>
<keyword evidence="3" id="KW-0285">Flavoprotein</keyword>
<organism evidence="9 10">
    <name type="scientific">Cohnella hongkongensis</name>
    <dbReference type="NCBI Taxonomy" id="178337"/>
    <lineage>
        <taxon>Bacteria</taxon>
        <taxon>Bacillati</taxon>
        <taxon>Bacillota</taxon>
        <taxon>Bacilli</taxon>
        <taxon>Bacillales</taxon>
        <taxon>Paenibacillaceae</taxon>
        <taxon>Cohnella</taxon>
    </lineage>
</organism>
<name>A0ABV9FJZ4_9BACL</name>
<dbReference type="EMBL" id="JBHSEP010000040">
    <property type="protein sequence ID" value="MFC4602037.1"/>
    <property type="molecule type" value="Genomic_DNA"/>
</dbReference>
<dbReference type="InterPro" id="IPR026021">
    <property type="entry name" value="YdjA-like"/>
</dbReference>
<evidence type="ECO:0000313" key="10">
    <source>
        <dbReference type="Proteomes" id="UP001596028"/>
    </source>
</evidence>
<dbReference type="InterPro" id="IPR000415">
    <property type="entry name" value="Nitroreductase-like"/>
</dbReference>
<keyword evidence="5" id="KW-0521">NADP</keyword>
<gene>
    <name evidence="9" type="ORF">ACFO3S_27725</name>
</gene>
<dbReference type="RefSeq" id="WP_378102976.1">
    <property type="nucleotide sequence ID" value="NZ_JBHSEP010000040.1"/>
</dbReference>
<evidence type="ECO:0000256" key="2">
    <source>
        <dbReference type="ARBA" id="ARBA00007118"/>
    </source>
</evidence>
<evidence type="ECO:0000256" key="4">
    <source>
        <dbReference type="ARBA" id="ARBA00022643"/>
    </source>
</evidence>
<dbReference type="CDD" id="cd02135">
    <property type="entry name" value="YdjA-like"/>
    <property type="match status" value="1"/>
</dbReference>
<evidence type="ECO:0000313" key="9">
    <source>
        <dbReference type="EMBL" id="MFC4602037.1"/>
    </source>
</evidence>
<dbReference type="PANTHER" id="PTHR43821:SF1">
    <property type="entry name" value="NAD(P)H NITROREDUCTASE YDJA-RELATED"/>
    <property type="match status" value="1"/>
</dbReference>
<dbReference type="Gene3D" id="3.40.109.10">
    <property type="entry name" value="NADH Oxidase"/>
    <property type="match status" value="2"/>
</dbReference>
<evidence type="ECO:0000256" key="7">
    <source>
        <dbReference type="ARBA" id="ARBA00023027"/>
    </source>
</evidence>
<dbReference type="Proteomes" id="UP001596028">
    <property type="component" value="Unassembled WGS sequence"/>
</dbReference>
<dbReference type="InterPro" id="IPR029479">
    <property type="entry name" value="Nitroreductase"/>
</dbReference>
<dbReference type="Pfam" id="PF00881">
    <property type="entry name" value="Nitroreductase"/>
    <property type="match status" value="1"/>
</dbReference>
<evidence type="ECO:0000256" key="5">
    <source>
        <dbReference type="ARBA" id="ARBA00022857"/>
    </source>
</evidence>
<dbReference type="PANTHER" id="PTHR43821">
    <property type="entry name" value="NAD(P)H NITROREDUCTASE YDJA-RELATED"/>
    <property type="match status" value="1"/>
</dbReference>
<keyword evidence="6" id="KW-0560">Oxidoreductase</keyword>